<feature type="compositionally biased region" description="Basic and acidic residues" evidence="1">
    <location>
        <begin position="52"/>
        <end position="65"/>
    </location>
</feature>
<proteinExistence type="predicted"/>
<name>A0ABR8NYW0_9GAMM</name>
<keyword evidence="4" id="KW-1185">Reference proteome</keyword>
<dbReference type="RefSeq" id="WP_191594574.1">
    <property type="nucleotide sequence ID" value="NZ_JACYFC010000002.1"/>
</dbReference>
<comment type="caution">
    <text evidence="3">The sequence shown here is derived from an EMBL/GenBank/DDBJ whole genome shotgun (WGS) entry which is preliminary data.</text>
</comment>
<reference evidence="3 4" key="1">
    <citation type="submission" date="2020-09" db="EMBL/GenBank/DDBJ databases">
        <title>Marinomonas sp. nov., isolated from the cysticercosis algae of Qingdao, China.</title>
        <authorList>
            <person name="Sun X."/>
        </authorList>
    </citation>
    <scope>NUCLEOTIDE SEQUENCE [LARGE SCALE GENOMIC DNA]</scope>
    <source>
        <strain evidence="3 4">SM2066</strain>
    </source>
</reference>
<gene>
    <name evidence="3" type="ORF">IF202_09225</name>
</gene>
<feature type="region of interest" description="Disordered" evidence="1">
    <location>
        <begin position="52"/>
        <end position="81"/>
    </location>
</feature>
<protein>
    <submittedName>
        <fullName evidence="3">Zinc ribbon domain-containing protein</fullName>
    </submittedName>
</protein>
<organism evidence="3 4">
    <name type="scientific">Marinomonas colpomeniae</name>
    <dbReference type="NCBI Taxonomy" id="2774408"/>
    <lineage>
        <taxon>Bacteria</taxon>
        <taxon>Pseudomonadati</taxon>
        <taxon>Pseudomonadota</taxon>
        <taxon>Gammaproteobacteria</taxon>
        <taxon>Oceanospirillales</taxon>
        <taxon>Oceanospirillaceae</taxon>
        <taxon>Marinomonas</taxon>
    </lineage>
</organism>
<dbReference type="Pfam" id="PF09723">
    <property type="entry name" value="Zn_ribbon_8"/>
    <property type="match status" value="1"/>
</dbReference>
<evidence type="ECO:0000259" key="2">
    <source>
        <dbReference type="SMART" id="SM00834"/>
    </source>
</evidence>
<dbReference type="InterPro" id="IPR013429">
    <property type="entry name" value="Regulatory_FmdB_Zinc_ribbon"/>
</dbReference>
<evidence type="ECO:0000313" key="3">
    <source>
        <dbReference type="EMBL" id="MBD5771236.1"/>
    </source>
</evidence>
<dbReference type="SMART" id="SM00834">
    <property type="entry name" value="CxxC_CXXC_SSSS"/>
    <property type="match status" value="1"/>
</dbReference>
<feature type="domain" description="Putative regulatory protein FmdB zinc ribbon" evidence="2">
    <location>
        <begin position="1"/>
        <end position="42"/>
    </location>
</feature>
<dbReference type="Proteomes" id="UP000604161">
    <property type="component" value="Unassembled WGS sequence"/>
</dbReference>
<sequence>MPIYDFKCTEHGLFHELVAMEKAGSASPCPQCGTQCMPVILVAPTVLAMSPESRKAHKTNEEARHSPIISSVDSRAEADDRKQFALKQGKQQGCGCSEHRPEQSALKQQVVFLPDGSKVFPSQRPWMISH</sequence>
<dbReference type="NCBIfam" id="TIGR02605">
    <property type="entry name" value="CxxC_CxxC_SSSS"/>
    <property type="match status" value="1"/>
</dbReference>
<accession>A0ABR8NYW0</accession>
<evidence type="ECO:0000256" key="1">
    <source>
        <dbReference type="SAM" id="MobiDB-lite"/>
    </source>
</evidence>
<evidence type="ECO:0000313" key="4">
    <source>
        <dbReference type="Proteomes" id="UP000604161"/>
    </source>
</evidence>
<dbReference type="EMBL" id="JACYFC010000002">
    <property type="protein sequence ID" value="MBD5771236.1"/>
    <property type="molecule type" value="Genomic_DNA"/>
</dbReference>